<proteinExistence type="predicted"/>
<reference evidence="1 2" key="2">
    <citation type="journal article" date="2022" name="Mol. Ecol. Resour.">
        <title>The genomes of chicory, endive, great burdock and yacon provide insights into Asteraceae paleo-polyploidization history and plant inulin production.</title>
        <authorList>
            <person name="Fan W."/>
            <person name="Wang S."/>
            <person name="Wang H."/>
            <person name="Wang A."/>
            <person name="Jiang F."/>
            <person name="Liu H."/>
            <person name="Zhao H."/>
            <person name="Xu D."/>
            <person name="Zhang Y."/>
        </authorList>
    </citation>
    <scope>NUCLEOTIDE SEQUENCE [LARGE SCALE GENOMIC DNA]</scope>
    <source>
        <strain evidence="2">cv. Yunnan</strain>
        <tissue evidence="1">Leaves</tissue>
    </source>
</reference>
<keyword evidence="2" id="KW-1185">Reference proteome</keyword>
<evidence type="ECO:0000313" key="1">
    <source>
        <dbReference type="EMBL" id="KAI3726032.1"/>
    </source>
</evidence>
<gene>
    <name evidence="1" type="ORF">L1987_65829</name>
</gene>
<name>A0ACB9BVE8_9ASTR</name>
<evidence type="ECO:0000313" key="2">
    <source>
        <dbReference type="Proteomes" id="UP001056120"/>
    </source>
</evidence>
<sequence length="111" mass="12163">MPLPGRLTTPSITTTIPPTPAANTIVTTITNNINVVATTVNIATTVFSHYNKSTNASHILTFFFHIYFNACKSESNYLKLQFPGQNNFVIQTSHKDLMVLLSINSGCTTEV</sequence>
<dbReference type="Proteomes" id="UP001056120">
    <property type="component" value="Linkage Group LG22"/>
</dbReference>
<protein>
    <submittedName>
        <fullName evidence="1">Uncharacterized protein</fullName>
    </submittedName>
</protein>
<accession>A0ACB9BVE8</accession>
<comment type="caution">
    <text evidence="1">The sequence shown here is derived from an EMBL/GenBank/DDBJ whole genome shotgun (WGS) entry which is preliminary data.</text>
</comment>
<organism evidence="1 2">
    <name type="scientific">Smallanthus sonchifolius</name>
    <dbReference type="NCBI Taxonomy" id="185202"/>
    <lineage>
        <taxon>Eukaryota</taxon>
        <taxon>Viridiplantae</taxon>
        <taxon>Streptophyta</taxon>
        <taxon>Embryophyta</taxon>
        <taxon>Tracheophyta</taxon>
        <taxon>Spermatophyta</taxon>
        <taxon>Magnoliopsida</taxon>
        <taxon>eudicotyledons</taxon>
        <taxon>Gunneridae</taxon>
        <taxon>Pentapetalae</taxon>
        <taxon>asterids</taxon>
        <taxon>campanulids</taxon>
        <taxon>Asterales</taxon>
        <taxon>Asteraceae</taxon>
        <taxon>Asteroideae</taxon>
        <taxon>Heliantheae alliance</taxon>
        <taxon>Millerieae</taxon>
        <taxon>Smallanthus</taxon>
    </lineage>
</organism>
<dbReference type="EMBL" id="CM042039">
    <property type="protein sequence ID" value="KAI3726032.1"/>
    <property type="molecule type" value="Genomic_DNA"/>
</dbReference>
<reference evidence="2" key="1">
    <citation type="journal article" date="2022" name="Mol. Ecol. Resour.">
        <title>The genomes of chicory, endive, great burdock and yacon provide insights into Asteraceae palaeo-polyploidization history and plant inulin production.</title>
        <authorList>
            <person name="Fan W."/>
            <person name="Wang S."/>
            <person name="Wang H."/>
            <person name="Wang A."/>
            <person name="Jiang F."/>
            <person name="Liu H."/>
            <person name="Zhao H."/>
            <person name="Xu D."/>
            <person name="Zhang Y."/>
        </authorList>
    </citation>
    <scope>NUCLEOTIDE SEQUENCE [LARGE SCALE GENOMIC DNA]</scope>
    <source>
        <strain evidence="2">cv. Yunnan</strain>
    </source>
</reference>